<dbReference type="AlphaFoldDB" id="A0A9P9W7Y4"/>
<organism evidence="1 2">
    <name type="scientific">Neoarthrinium moseri</name>
    <dbReference type="NCBI Taxonomy" id="1658444"/>
    <lineage>
        <taxon>Eukaryota</taxon>
        <taxon>Fungi</taxon>
        <taxon>Dikarya</taxon>
        <taxon>Ascomycota</taxon>
        <taxon>Pezizomycotina</taxon>
        <taxon>Sordariomycetes</taxon>
        <taxon>Xylariomycetidae</taxon>
        <taxon>Amphisphaeriales</taxon>
        <taxon>Apiosporaceae</taxon>
        <taxon>Neoarthrinium</taxon>
    </lineage>
</organism>
<comment type="caution">
    <text evidence="1">The sequence shown here is derived from an EMBL/GenBank/DDBJ whole genome shotgun (WGS) entry which is preliminary data.</text>
</comment>
<dbReference type="EMBL" id="JAFIMR010000079">
    <property type="protein sequence ID" value="KAI1849028.1"/>
    <property type="molecule type" value="Genomic_DNA"/>
</dbReference>
<evidence type="ECO:0000313" key="1">
    <source>
        <dbReference type="EMBL" id="KAI1849028.1"/>
    </source>
</evidence>
<dbReference type="Proteomes" id="UP000829685">
    <property type="component" value="Unassembled WGS sequence"/>
</dbReference>
<accession>A0A9P9W7Y4</accession>
<name>A0A9P9W7Y4_9PEZI</name>
<gene>
    <name evidence="1" type="ORF">JX265_013678</name>
</gene>
<reference evidence="1" key="1">
    <citation type="submission" date="2021-03" db="EMBL/GenBank/DDBJ databases">
        <title>Revisited historic fungal species revealed as producer of novel bioactive compounds through whole genome sequencing and comparative genomics.</title>
        <authorList>
            <person name="Vignolle G.A."/>
            <person name="Hochenegger N."/>
            <person name="Mach R.L."/>
            <person name="Mach-Aigner A.R."/>
            <person name="Javad Rahimi M."/>
            <person name="Salim K.A."/>
            <person name="Chan C.M."/>
            <person name="Lim L.B.L."/>
            <person name="Cai F."/>
            <person name="Druzhinina I.S."/>
            <person name="U'Ren J.M."/>
            <person name="Derntl C."/>
        </authorList>
    </citation>
    <scope>NUCLEOTIDE SEQUENCE</scope>
    <source>
        <strain evidence="1">TUCIM 5799</strain>
    </source>
</reference>
<evidence type="ECO:0000313" key="2">
    <source>
        <dbReference type="Proteomes" id="UP000829685"/>
    </source>
</evidence>
<proteinExistence type="predicted"/>
<sequence>MPANFGDPEDRRQHPENYAPGYRWMADMKWMWDSPGDTTDPTQFPSFVAIKRFLGRAYMQHGWILEEIAMATFPAFLIGDEIVSWMEVLRLNRNNEELIDNGAKLFPEEYRSLIHCMPLGTIYTLLKEFDRRQKLASSFNLRRDSKHQIVSSFSKRHT</sequence>
<keyword evidence="2" id="KW-1185">Reference proteome</keyword>
<protein>
    <submittedName>
        <fullName evidence="1">Uncharacterized protein</fullName>
    </submittedName>
</protein>